<evidence type="ECO:0000256" key="6">
    <source>
        <dbReference type="ARBA" id="ARBA00034617"/>
    </source>
</evidence>
<keyword evidence="5" id="KW-0413">Isomerase</keyword>
<dbReference type="GO" id="GO:0005694">
    <property type="term" value="C:chromosome"/>
    <property type="evidence" value="ECO:0007669"/>
    <property type="project" value="TreeGrafter"/>
</dbReference>
<dbReference type="OrthoDB" id="9763310at2"/>
<keyword evidence="4" id="KW-0238">DNA-binding</keyword>
<dbReference type="EC" id="5.6.2.4" evidence="7"/>
<dbReference type="SUPFAM" id="SSF52540">
    <property type="entry name" value="P-loop containing nucleoside triphosphate hydrolases"/>
    <property type="match status" value="1"/>
</dbReference>
<dbReference type="GO" id="GO:0003677">
    <property type="term" value="F:DNA binding"/>
    <property type="evidence" value="ECO:0007669"/>
    <property type="project" value="UniProtKB-KW"/>
</dbReference>
<keyword evidence="2" id="KW-0547">Nucleotide-binding</keyword>
<keyword evidence="10" id="KW-0378">Hydrolase</keyword>
<keyword evidence="10" id="KW-0347">Helicase</keyword>
<accession>A0A1D8AYY9</accession>
<reference evidence="10 11" key="1">
    <citation type="submission" date="2016-06" db="EMBL/GenBank/DDBJ databases">
        <title>Three novel species with peptidoglycan cell walls form the new genus Lacunisphaera gen. nov. in the family Opitutaceae of the verrucomicrobial subdivision 4.</title>
        <authorList>
            <person name="Rast P."/>
            <person name="Gloeckner I."/>
            <person name="Jogler M."/>
            <person name="Boedeker C."/>
            <person name="Jeske O."/>
            <person name="Wiegand S."/>
            <person name="Reinhardt R."/>
            <person name="Schumann P."/>
            <person name="Rohde M."/>
            <person name="Spring S."/>
            <person name="Gloeckner F.O."/>
            <person name="Jogler C."/>
        </authorList>
    </citation>
    <scope>NUCLEOTIDE SEQUENCE [LARGE SCALE GENOMIC DNA]</scope>
    <source>
        <strain evidence="10 11">IG16b</strain>
    </source>
</reference>
<protein>
    <recommendedName>
        <fullName evidence="7">DNA 3'-5' helicase</fullName>
        <ecNumber evidence="7">5.6.2.4</ecNumber>
    </recommendedName>
</protein>
<proteinExistence type="inferred from homology"/>
<dbReference type="GO" id="GO:0005737">
    <property type="term" value="C:cytoplasm"/>
    <property type="evidence" value="ECO:0007669"/>
    <property type="project" value="TreeGrafter"/>
</dbReference>
<dbReference type="InterPro" id="IPR001650">
    <property type="entry name" value="Helicase_C-like"/>
</dbReference>
<dbReference type="PROSITE" id="PS51194">
    <property type="entry name" value="HELICASE_CTER"/>
    <property type="match status" value="1"/>
</dbReference>
<dbReference type="PROSITE" id="PS51192">
    <property type="entry name" value="HELICASE_ATP_BIND_1"/>
    <property type="match status" value="1"/>
</dbReference>
<dbReference type="Gene3D" id="3.40.50.300">
    <property type="entry name" value="P-loop containing nucleotide triphosphate hydrolases"/>
    <property type="match status" value="2"/>
</dbReference>
<feature type="domain" description="Helicase ATP-binding" evidence="8">
    <location>
        <begin position="157"/>
        <end position="341"/>
    </location>
</feature>
<keyword evidence="11" id="KW-1185">Reference proteome</keyword>
<dbReference type="Pfam" id="PF00270">
    <property type="entry name" value="DEAD"/>
    <property type="match status" value="1"/>
</dbReference>
<evidence type="ECO:0000256" key="5">
    <source>
        <dbReference type="ARBA" id="ARBA00023235"/>
    </source>
</evidence>
<dbReference type="STRING" id="1838286.Verru16b_03195"/>
<dbReference type="GO" id="GO:0016787">
    <property type="term" value="F:hydrolase activity"/>
    <property type="evidence" value="ECO:0007669"/>
    <property type="project" value="UniProtKB-KW"/>
</dbReference>
<dbReference type="PANTHER" id="PTHR13710:SF105">
    <property type="entry name" value="ATP-DEPENDENT DNA HELICASE Q1"/>
    <property type="match status" value="1"/>
</dbReference>
<evidence type="ECO:0000313" key="11">
    <source>
        <dbReference type="Proteomes" id="UP000095228"/>
    </source>
</evidence>
<evidence type="ECO:0000256" key="7">
    <source>
        <dbReference type="ARBA" id="ARBA00034808"/>
    </source>
</evidence>
<organism evidence="10 11">
    <name type="scientific">Lacunisphaera limnophila</name>
    <dbReference type="NCBI Taxonomy" id="1838286"/>
    <lineage>
        <taxon>Bacteria</taxon>
        <taxon>Pseudomonadati</taxon>
        <taxon>Verrucomicrobiota</taxon>
        <taxon>Opitutia</taxon>
        <taxon>Opitutales</taxon>
        <taxon>Opitutaceae</taxon>
        <taxon>Lacunisphaera</taxon>
    </lineage>
</organism>
<evidence type="ECO:0000256" key="2">
    <source>
        <dbReference type="ARBA" id="ARBA00022741"/>
    </source>
</evidence>
<evidence type="ECO:0000259" key="8">
    <source>
        <dbReference type="PROSITE" id="PS51192"/>
    </source>
</evidence>
<dbReference type="EMBL" id="CP016094">
    <property type="protein sequence ID" value="AOS46099.1"/>
    <property type="molecule type" value="Genomic_DNA"/>
</dbReference>
<dbReference type="GO" id="GO:0043138">
    <property type="term" value="F:3'-5' DNA helicase activity"/>
    <property type="evidence" value="ECO:0007669"/>
    <property type="project" value="UniProtKB-EC"/>
</dbReference>
<dbReference type="Proteomes" id="UP000095228">
    <property type="component" value="Chromosome"/>
</dbReference>
<evidence type="ECO:0000256" key="4">
    <source>
        <dbReference type="ARBA" id="ARBA00023125"/>
    </source>
</evidence>
<evidence type="ECO:0000256" key="3">
    <source>
        <dbReference type="ARBA" id="ARBA00022840"/>
    </source>
</evidence>
<dbReference type="PATRIC" id="fig|1838286.3.peg.3220"/>
<sequence>MSEFADLKRRLKVWPKETMPGTPYQNTVYERVRLALLNGSSANLGWADLAVLIRQVLRWEATNHAGIPQLTVPASAPWPSKAEWRKCGCVAYGDSGTFELEAAPWQPQWLPSDPLSAAEQQIPRRTKQTVPADPSLVTRFGRNAYLSSNQAEAVRAVMLSPPGAIRLVVLPTGAGKSLVGMAASLLGIAESGGTSVVVVPTIALAFDQVRQARELGAGIPIDAWHSGLSRLERKTIWQRMRDGQQRVIFCAPESIVSGLAETLEGLASSGQLRAFIVDEAHLIGQWGTSFRPEFQSMSALWRKLRRVCPPERRFRTLLMTATLTEDSFADIQRFFGDPEDFEVLSAVYLRQEPRYGQVRCDSAVVRTQAILEALFHAPRPAVLYVTRVEEAETWLQRCRQASWKRVGMLHGECGPLERARTLQAWNANELDLMIGTSAFGLGMDKADVRAVIHACVPETVDRFYQEVGRGGRDGNACASLLIWTEADVFDAKNLSSPQIVGAEIGFQRWQSMWASRIDTPQWPYVNLNAKRPGVKWDGERNREWNLKTLLLLARSGVLEIQSGSPPGSVQKPGEATEAYEARRQEEQIRLEAYVPVNLLQSNPTTALAWDQQVETNRGDSRSSASRNWSRMEDLLRGRRGRDDILREVYQVPGAGIHHVGEGPEDVTLSPTRKLNCEVSANLQQMMAAGAANHLFVTYAANTPQRELFTRLVESLKRLAKNGIREIALPARWRTETMWPGALPNPLNVMTKTTPENFLIVRDLDEPDPVFEGYLAVPRVSVLPPEHAPAPIPEHLYALSRPVHLIIAPEDCADRFHPGRYIGAGTPGAIRLETLLNVLRQ</sequence>
<comment type="similarity">
    <text evidence="1">Belongs to the helicase family. RecQ subfamily.</text>
</comment>
<dbReference type="PANTHER" id="PTHR13710">
    <property type="entry name" value="DNA HELICASE RECQ FAMILY MEMBER"/>
    <property type="match status" value="1"/>
</dbReference>
<dbReference type="RefSeq" id="WP_069963184.1">
    <property type="nucleotide sequence ID" value="NZ_CP016094.1"/>
</dbReference>
<keyword evidence="3" id="KW-0067">ATP-binding</keyword>
<comment type="catalytic activity">
    <reaction evidence="6">
        <text>Couples ATP hydrolysis with the unwinding of duplex DNA by translocating in the 3'-5' direction.</text>
        <dbReference type="EC" id="5.6.2.4"/>
    </reaction>
</comment>
<dbReference type="NCBIfam" id="NF041063">
    <property type="entry name" value="DpdF"/>
    <property type="match status" value="1"/>
</dbReference>
<evidence type="ECO:0000259" key="9">
    <source>
        <dbReference type="PROSITE" id="PS51194"/>
    </source>
</evidence>
<dbReference type="GO" id="GO:0000724">
    <property type="term" value="P:double-strand break repair via homologous recombination"/>
    <property type="evidence" value="ECO:0007669"/>
    <property type="project" value="TreeGrafter"/>
</dbReference>
<evidence type="ECO:0000256" key="1">
    <source>
        <dbReference type="ARBA" id="ARBA00005446"/>
    </source>
</evidence>
<evidence type="ECO:0000313" key="10">
    <source>
        <dbReference type="EMBL" id="AOS46099.1"/>
    </source>
</evidence>
<dbReference type="InterPro" id="IPR027417">
    <property type="entry name" value="P-loop_NTPase"/>
</dbReference>
<dbReference type="KEGG" id="obg:Verru16b_03195"/>
<dbReference type="Pfam" id="PF00271">
    <property type="entry name" value="Helicase_C"/>
    <property type="match status" value="1"/>
</dbReference>
<name>A0A1D8AYY9_9BACT</name>
<dbReference type="AlphaFoldDB" id="A0A1D8AYY9"/>
<dbReference type="InterPro" id="IPR011545">
    <property type="entry name" value="DEAD/DEAH_box_helicase_dom"/>
</dbReference>
<dbReference type="SMART" id="SM00487">
    <property type="entry name" value="DEXDc"/>
    <property type="match status" value="1"/>
</dbReference>
<dbReference type="SMART" id="SM00490">
    <property type="entry name" value="HELICc"/>
    <property type="match status" value="1"/>
</dbReference>
<dbReference type="GO" id="GO:0009378">
    <property type="term" value="F:four-way junction helicase activity"/>
    <property type="evidence" value="ECO:0007669"/>
    <property type="project" value="TreeGrafter"/>
</dbReference>
<feature type="domain" description="Helicase C-terminal" evidence="9">
    <location>
        <begin position="366"/>
        <end position="517"/>
    </location>
</feature>
<dbReference type="GO" id="GO:0005524">
    <property type="term" value="F:ATP binding"/>
    <property type="evidence" value="ECO:0007669"/>
    <property type="project" value="UniProtKB-KW"/>
</dbReference>
<gene>
    <name evidence="10" type="primary">recQ_2</name>
    <name evidence="10" type="ORF">Verru16b_03195</name>
</gene>
<dbReference type="InterPro" id="IPR014001">
    <property type="entry name" value="Helicase_ATP-bd"/>
</dbReference>